<evidence type="ECO:0000313" key="3">
    <source>
        <dbReference type="Proteomes" id="UP000319976"/>
    </source>
</evidence>
<organism evidence="2 3">
    <name type="scientific">Calycomorphotria hydatis</name>
    <dbReference type="NCBI Taxonomy" id="2528027"/>
    <lineage>
        <taxon>Bacteria</taxon>
        <taxon>Pseudomonadati</taxon>
        <taxon>Planctomycetota</taxon>
        <taxon>Planctomycetia</taxon>
        <taxon>Planctomycetales</taxon>
        <taxon>Planctomycetaceae</taxon>
        <taxon>Calycomorphotria</taxon>
    </lineage>
</organism>
<proteinExistence type="predicted"/>
<keyword evidence="1" id="KW-0812">Transmembrane</keyword>
<sequence>MPLKPNSESSPIHCRDLNFIVASLFSTAIMLSIAIWAASDASFRMTIWKVRVVLCLEHVQSNDPEIASELGITDSIQSLSWDSLGFRVIGICLLFFLGSIFTAACLSLSISRVSQLKVVGCCLIIISWITLYASVDTIQDWRARRHAMKLLPDLKLAATNLQKQWPSKPGTLPPNITFYVSPETYPQTLLVSGRKVSHPVSEELGNEISQGDDGIIRFDLAAEYDSTIEFHPNGSIPKQYVSGFGYPSPPVTSFTKLKENWFLVRYGNY</sequence>
<name>A0A517TAI6_9PLAN</name>
<reference evidence="2 3" key="1">
    <citation type="submission" date="2019-02" db="EMBL/GenBank/DDBJ databases">
        <title>Deep-cultivation of Planctomycetes and their phenomic and genomic characterization uncovers novel biology.</title>
        <authorList>
            <person name="Wiegand S."/>
            <person name="Jogler M."/>
            <person name="Boedeker C."/>
            <person name="Pinto D."/>
            <person name="Vollmers J."/>
            <person name="Rivas-Marin E."/>
            <person name="Kohn T."/>
            <person name="Peeters S.H."/>
            <person name="Heuer A."/>
            <person name="Rast P."/>
            <person name="Oberbeckmann S."/>
            <person name="Bunk B."/>
            <person name="Jeske O."/>
            <person name="Meyerdierks A."/>
            <person name="Storesund J.E."/>
            <person name="Kallscheuer N."/>
            <person name="Luecker S."/>
            <person name="Lage O.M."/>
            <person name="Pohl T."/>
            <person name="Merkel B.J."/>
            <person name="Hornburger P."/>
            <person name="Mueller R.-W."/>
            <person name="Bruemmer F."/>
            <person name="Labrenz M."/>
            <person name="Spormann A.M."/>
            <person name="Op den Camp H."/>
            <person name="Overmann J."/>
            <person name="Amann R."/>
            <person name="Jetten M.S.M."/>
            <person name="Mascher T."/>
            <person name="Medema M.H."/>
            <person name="Devos D.P."/>
            <person name="Kaster A.-K."/>
            <person name="Ovreas L."/>
            <person name="Rohde M."/>
            <person name="Galperin M.Y."/>
            <person name="Jogler C."/>
        </authorList>
    </citation>
    <scope>NUCLEOTIDE SEQUENCE [LARGE SCALE GENOMIC DNA]</scope>
    <source>
        <strain evidence="2 3">V22</strain>
    </source>
</reference>
<dbReference type="Proteomes" id="UP000319976">
    <property type="component" value="Chromosome"/>
</dbReference>
<dbReference type="OrthoDB" id="284555at2"/>
<gene>
    <name evidence="2" type="ORF">V22_26420</name>
</gene>
<dbReference type="KEGG" id="chya:V22_26420"/>
<keyword evidence="1" id="KW-1133">Transmembrane helix</keyword>
<feature type="transmembrane region" description="Helical" evidence="1">
    <location>
        <begin position="88"/>
        <end position="110"/>
    </location>
</feature>
<feature type="transmembrane region" description="Helical" evidence="1">
    <location>
        <begin position="116"/>
        <end position="135"/>
    </location>
</feature>
<protein>
    <submittedName>
        <fullName evidence="2">Uncharacterized protein</fullName>
    </submittedName>
</protein>
<feature type="transmembrane region" description="Helical" evidence="1">
    <location>
        <begin position="20"/>
        <end position="39"/>
    </location>
</feature>
<keyword evidence="1" id="KW-0472">Membrane</keyword>
<evidence type="ECO:0000256" key="1">
    <source>
        <dbReference type="SAM" id="Phobius"/>
    </source>
</evidence>
<accession>A0A517TAI6</accession>
<dbReference type="EMBL" id="CP036316">
    <property type="protein sequence ID" value="QDT65389.1"/>
    <property type="molecule type" value="Genomic_DNA"/>
</dbReference>
<keyword evidence="3" id="KW-1185">Reference proteome</keyword>
<evidence type="ECO:0000313" key="2">
    <source>
        <dbReference type="EMBL" id="QDT65389.1"/>
    </source>
</evidence>
<dbReference type="RefSeq" id="WP_145263342.1">
    <property type="nucleotide sequence ID" value="NZ_CP036316.1"/>
</dbReference>
<dbReference type="AlphaFoldDB" id="A0A517TAI6"/>